<gene>
    <name evidence="1" type="ORF">ElP_41280</name>
</gene>
<sequence>MSIADRRLDAELDRLLARAGEAFIRTPLAPPYRGPLPLTRASQAPAARGVYRIYRAGILVYQGETADIRRRLLQHLLCLTHLRITPAPYTFRYGLMPRSTPRTRRIIERRAIENNRRLLPQQREWELTSAFY</sequence>
<evidence type="ECO:0008006" key="3">
    <source>
        <dbReference type="Google" id="ProtNLM"/>
    </source>
</evidence>
<keyword evidence="2" id="KW-1185">Reference proteome</keyword>
<evidence type="ECO:0000313" key="2">
    <source>
        <dbReference type="Proteomes" id="UP000317835"/>
    </source>
</evidence>
<dbReference type="Proteomes" id="UP000317835">
    <property type="component" value="Chromosome"/>
</dbReference>
<name>A0A518H5V7_9BACT</name>
<dbReference type="AlphaFoldDB" id="A0A518H5V7"/>
<evidence type="ECO:0000313" key="1">
    <source>
        <dbReference type="EMBL" id="QDV36210.1"/>
    </source>
</evidence>
<dbReference type="EMBL" id="CP036426">
    <property type="protein sequence ID" value="QDV36210.1"/>
    <property type="molecule type" value="Genomic_DNA"/>
</dbReference>
<protein>
    <recommendedName>
        <fullName evidence="3">GIY-YIG domain-containing protein</fullName>
    </recommendedName>
</protein>
<dbReference type="RefSeq" id="WP_145272319.1">
    <property type="nucleotide sequence ID" value="NZ_CP036426.1"/>
</dbReference>
<reference evidence="1 2" key="1">
    <citation type="submission" date="2019-02" db="EMBL/GenBank/DDBJ databases">
        <title>Deep-cultivation of Planctomycetes and their phenomic and genomic characterization uncovers novel biology.</title>
        <authorList>
            <person name="Wiegand S."/>
            <person name="Jogler M."/>
            <person name="Boedeker C."/>
            <person name="Pinto D."/>
            <person name="Vollmers J."/>
            <person name="Rivas-Marin E."/>
            <person name="Kohn T."/>
            <person name="Peeters S.H."/>
            <person name="Heuer A."/>
            <person name="Rast P."/>
            <person name="Oberbeckmann S."/>
            <person name="Bunk B."/>
            <person name="Jeske O."/>
            <person name="Meyerdierks A."/>
            <person name="Storesund J.E."/>
            <person name="Kallscheuer N."/>
            <person name="Luecker S."/>
            <person name="Lage O.M."/>
            <person name="Pohl T."/>
            <person name="Merkel B.J."/>
            <person name="Hornburger P."/>
            <person name="Mueller R.-W."/>
            <person name="Bruemmer F."/>
            <person name="Labrenz M."/>
            <person name="Spormann A.M."/>
            <person name="Op den Camp H."/>
            <person name="Overmann J."/>
            <person name="Amann R."/>
            <person name="Jetten M.S.M."/>
            <person name="Mascher T."/>
            <person name="Medema M.H."/>
            <person name="Devos D.P."/>
            <person name="Kaster A.-K."/>
            <person name="Ovreas L."/>
            <person name="Rohde M."/>
            <person name="Galperin M.Y."/>
            <person name="Jogler C."/>
        </authorList>
    </citation>
    <scope>NUCLEOTIDE SEQUENCE [LARGE SCALE GENOMIC DNA]</scope>
    <source>
        <strain evidence="1 2">ElP</strain>
    </source>
</reference>
<organism evidence="1 2">
    <name type="scientific">Tautonia plasticadhaerens</name>
    <dbReference type="NCBI Taxonomy" id="2527974"/>
    <lineage>
        <taxon>Bacteria</taxon>
        <taxon>Pseudomonadati</taxon>
        <taxon>Planctomycetota</taxon>
        <taxon>Planctomycetia</taxon>
        <taxon>Isosphaerales</taxon>
        <taxon>Isosphaeraceae</taxon>
        <taxon>Tautonia</taxon>
    </lineage>
</organism>
<accession>A0A518H5V7</accession>
<dbReference type="KEGG" id="tpla:ElP_41280"/>
<proteinExistence type="predicted"/>